<evidence type="ECO:0000313" key="1">
    <source>
        <dbReference type="EMBL" id="CAG8444847.1"/>
    </source>
</evidence>
<protein>
    <submittedName>
        <fullName evidence="1">16775_t:CDS:1</fullName>
    </submittedName>
</protein>
<comment type="caution">
    <text evidence="1">The sequence shown here is derived from an EMBL/GenBank/DDBJ whole genome shotgun (WGS) entry which is preliminary data.</text>
</comment>
<dbReference type="EMBL" id="CAJVPT010000458">
    <property type="protein sequence ID" value="CAG8444847.1"/>
    <property type="molecule type" value="Genomic_DNA"/>
</dbReference>
<accession>A0ACA9K1T4</accession>
<evidence type="ECO:0000313" key="2">
    <source>
        <dbReference type="Proteomes" id="UP000789525"/>
    </source>
</evidence>
<keyword evidence="2" id="KW-1185">Reference proteome</keyword>
<sequence length="188" mass="21187">MRTHVKSLIIEAKQENPENDFMDGAIKVVALIDTCIQELAKFDINYLQGPKIGRALVHDQVNGESAFVDIKGEKDEDDVRKRVAKKKNKNKYTRSGDNERMSKEELMNTPARTSTHTIVPRNVIVNIDFDDEIPEEVKHAAEFVDPFSSTIDSSGLNCNDDVASKDADEPFINPFEKIYGDSTTPEDR</sequence>
<organism evidence="1 2">
    <name type="scientific">Acaulospora colombiana</name>
    <dbReference type="NCBI Taxonomy" id="27376"/>
    <lineage>
        <taxon>Eukaryota</taxon>
        <taxon>Fungi</taxon>
        <taxon>Fungi incertae sedis</taxon>
        <taxon>Mucoromycota</taxon>
        <taxon>Glomeromycotina</taxon>
        <taxon>Glomeromycetes</taxon>
        <taxon>Diversisporales</taxon>
        <taxon>Acaulosporaceae</taxon>
        <taxon>Acaulospora</taxon>
    </lineage>
</organism>
<proteinExistence type="predicted"/>
<name>A0ACA9K1T4_9GLOM</name>
<gene>
    <name evidence="1" type="ORF">ACOLOM_LOCUS449</name>
</gene>
<reference evidence="1" key="1">
    <citation type="submission" date="2021-06" db="EMBL/GenBank/DDBJ databases">
        <authorList>
            <person name="Kallberg Y."/>
            <person name="Tangrot J."/>
            <person name="Rosling A."/>
        </authorList>
    </citation>
    <scope>NUCLEOTIDE SEQUENCE</scope>
    <source>
        <strain evidence="1">CL356</strain>
    </source>
</reference>
<dbReference type="Proteomes" id="UP000789525">
    <property type="component" value="Unassembled WGS sequence"/>
</dbReference>